<dbReference type="Proteomes" id="UP000016934">
    <property type="component" value="Unassembled WGS sequence"/>
</dbReference>
<sequence length="89" mass="10056">MACREKNRNLPGFECQVSVTRRVVYCVLHKAKGMTNDLKLARYAMAPRRTTHSYVILAILVLLAILPILRRNACACHGYAALEIQGGWR</sequence>
<name>M2R9V3_COCSN</name>
<evidence type="ECO:0000313" key="2">
    <source>
        <dbReference type="EMBL" id="EMD63649.1"/>
    </source>
</evidence>
<dbReference type="RefSeq" id="XP_007700700.1">
    <property type="nucleotide sequence ID" value="XM_007702510.1"/>
</dbReference>
<dbReference type="GeneID" id="19137003"/>
<keyword evidence="1" id="KW-0812">Transmembrane</keyword>
<keyword evidence="1" id="KW-0472">Membrane</keyword>
<dbReference type="KEGG" id="bsc:COCSADRAFT_330127"/>
<proteinExistence type="predicted"/>
<keyword evidence="1" id="KW-1133">Transmembrane helix</keyword>
<dbReference type="EMBL" id="KB445644">
    <property type="protein sequence ID" value="EMD63649.1"/>
    <property type="molecule type" value="Genomic_DNA"/>
</dbReference>
<dbReference type="OrthoDB" id="10493891at2759"/>
<dbReference type="HOGENOM" id="CLU_189310_0_0_1"/>
<keyword evidence="3" id="KW-1185">Reference proteome</keyword>
<evidence type="ECO:0000313" key="3">
    <source>
        <dbReference type="Proteomes" id="UP000016934"/>
    </source>
</evidence>
<gene>
    <name evidence="2" type="ORF">COCSADRAFT_330127</name>
</gene>
<protein>
    <submittedName>
        <fullName evidence="2">Uncharacterized protein</fullName>
    </submittedName>
</protein>
<accession>M2R9V3</accession>
<reference evidence="3" key="2">
    <citation type="journal article" date="2013" name="PLoS Genet.">
        <title>Comparative genome structure, secondary metabolite, and effector coding capacity across Cochliobolus pathogens.</title>
        <authorList>
            <person name="Condon B.J."/>
            <person name="Leng Y."/>
            <person name="Wu D."/>
            <person name="Bushley K.E."/>
            <person name="Ohm R.A."/>
            <person name="Otillar R."/>
            <person name="Martin J."/>
            <person name="Schackwitz W."/>
            <person name="Grimwood J."/>
            <person name="MohdZainudin N."/>
            <person name="Xue C."/>
            <person name="Wang R."/>
            <person name="Manning V.A."/>
            <person name="Dhillon B."/>
            <person name="Tu Z.J."/>
            <person name="Steffenson B.J."/>
            <person name="Salamov A."/>
            <person name="Sun H."/>
            <person name="Lowry S."/>
            <person name="LaButti K."/>
            <person name="Han J."/>
            <person name="Copeland A."/>
            <person name="Lindquist E."/>
            <person name="Barry K."/>
            <person name="Schmutz J."/>
            <person name="Baker S.E."/>
            <person name="Ciuffetti L.M."/>
            <person name="Grigoriev I.V."/>
            <person name="Zhong S."/>
            <person name="Turgeon B.G."/>
        </authorList>
    </citation>
    <scope>NUCLEOTIDE SEQUENCE [LARGE SCALE GENOMIC DNA]</scope>
    <source>
        <strain evidence="3">ND90Pr / ATCC 201652</strain>
    </source>
</reference>
<organism evidence="2 3">
    <name type="scientific">Cochliobolus sativus (strain ND90Pr / ATCC 201652)</name>
    <name type="common">Common root rot and spot blotch fungus</name>
    <name type="synonym">Bipolaris sorokiniana</name>
    <dbReference type="NCBI Taxonomy" id="665912"/>
    <lineage>
        <taxon>Eukaryota</taxon>
        <taxon>Fungi</taxon>
        <taxon>Dikarya</taxon>
        <taxon>Ascomycota</taxon>
        <taxon>Pezizomycotina</taxon>
        <taxon>Dothideomycetes</taxon>
        <taxon>Pleosporomycetidae</taxon>
        <taxon>Pleosporales</taxon>
        <taxon>Pleosporineae</taxon>
        <taxon>Pleosporaceae</taxon>
        <taxon>Bipolaris</taxon>
    </lineage>
</organism>
<feature type="transmembrane region" description="Helical" evidence="1">
    <location>
        <begin position="51"/>
        <end position="69"/>
    </location>
</feature>
<reference evidence="2 3" key="1">
    <citation type="journal article" date="2012" name="PLoS Pathog.">
        <title>Diverse lifestyles and strategies of plant pathogenesis encoded in the genomes of eighteen Dothideomycetes fungi.</title>
        <authorList>
            <person name="Ohm R.A."/>
            <person name="Feau N."/>
            <person name="Henrissat B."/>
            <person name="Schoch C.L."/>
            <person name="Horwitz B.A."/>
            <person name="Barry K.W."/>
            <person name="Condon B.J."/>
            <person name="Copeland A.C."/>
            <person name="Dhillon B."/>
            <person name="Glaser F."/>
            <person name="Hesse C.N."/>
            <person name="Kosti I."/>
            <person name="LaButti K."/>
            <person name="Lindquist E.A."/>
            <person name="Lucas S."/>
            <person name="Salamov A.A."/>
            <person name="Bradshaw R.E."/>
            <person name="Ciuffetti L."/>
            <person name="Hamelin R.C."/>
            <person name="Kema G.H.J."/>
            <person name="Lawrence C."/>
            <person name="Scott J.A."/>
            <person name="Spatafora J.W."/>
            <person name="Turgeon B.G."/>
            <person name="de Wit P.J.G.M."/>
            <person name="Zhong S."/>
            <person name="Goodwin S.B."/>
            <person name="Grigoriev I.V."/>
        </authorList>
    </citation>
    <scope>NUCLEOTIDE SEQUENCE [LARGE SCALE GENOMIC DNA]</scope>
    <source>
        <strain evidence="3">ND90Pr / ATCC 201652</strain>
    </source>
</reference>
<evidence type="ECO:0000256" key="1">
    <source>
        <dbReference type="SAM" id="Phobius"/>
    </source>
</evidence>
<dbReference type="AlphaFoldDB" id="M2R9V3"/>
<dbReference type="OMA" id="NACACHG"/>